<feature type="domain" description="Mannosylglycerate hydrolase MGH1-like glycoside hydrolase" evidence="2">
    <location>
        <begin position="251"/>
        <end position="585"/>
    </location>
</feature>
<proteinExistence type="predicted"/>
<feature type="region of interest" description="Disordered" evidence="1">
    <location>
        <begin position="500"/>
        <end position="521"/>
    </location>
</feature>
<evidence type="ECO:0000313" key="3">
    <source>
        <dbReference type="EMBL" id="SDU69251.1"/>
    </source>
</evidence>
<gene>
    <name evidence="3" type="ORF">SAMN04488563_3950</name>
</gene>
<protein>
    <submittedName>
        <fullName evidence="3">Neutral trehalase</fullName>
    </submittedName>
</protein>
<dbReference type="InterPro" id="IPR001661">
    <property type="entry name" value="Glyco_hydro_37"/>
</dbReference>
<name>A0A1H2KLL8_9ACTN</name>
<dbReference type="Proteomes" id="UP000182977">
    <property type="component" value="Chromosome I"/>
</dbReference>
<dbReference type="RefSeq" id="WP_046771756.1">
    <property type="nucleotide sequence ID" value="NZ_LBMC01000047.1"/>
</dbReference>
<feature type="compositionally biased region" description="Low complexity" evidence="1">
    <location>
        <begin position="505"/>
        <end position="516"/>
    </location>
</feature>
<dbReference type="PANTHER" id="PTHR23403">
    <property type="entry name" value="TREHALASE"/>
    <property type="match status" value="1"/>
</dbReference>
<dbReference type="InterPro" id="IPR008928">
    <property type="entry name" value="6-hairpin_glycosidase_sf"/>
</dbReference>
<dbReference type="GO" id="GO:0005993">
    <property type="term" value="P:trehalose catabolic process"/>
    <property type="evidence" value="ECO:0007669"/>
    <property type="project" value="TreeGrafter"/>
</dbReference>
<dbReference type="GO" id="GO:0004555">
    <property type="term" value="F:alpha,alpha-trehalase activity"/>
    <property type="evidence" value="ECO:0007669"/>
    <property type="project" value="InterPro"/>
</dbReference>
<dbReference type="EMBL" id="LT629791">
    <property type="protein sequence ID" value="SDU69251.1"/>
    <property type="molecule type" value="Genomic_DNA"/>
</dbReference>
<keyword evidence="4" id="KW-1185">Reference proteome</keyword>
<accession>A0A1H2KLL8</accession>
<reference evidence="4" key="1">
    <citation type="submission" date="2016-10" db="EMBL/GenBank/DDBJ databases">
        <authorList>
            <person name="Varghese N."/>
            <person name="Submissions S."/>
        </authorList>
    </citation>
    <scope>NUCLEOTIDE SEQUENCE [LARGE SCALE GENOMIC DNA]</scope>
    <source>
        <strain evidence="4">DSM 45079</strain>
    </source>
</reference>
<dbReference type="STRING" id="419479.SAMN04488563_3950"/>
<evidence type="ECO:0000313" key="4">
    <source>
        <dbReference type="Proteomes" id="UP000182977"/>
    </source>
</evidence>
<evidence type="ECO:0000259" key="2">
    <source>
        <dbReference type="Pfam" id="PF22422"/>
    </source>
</evidence>
<dbReference type="InterPro" id="IPR012341">
    <property type="entry name" value="6hp_glycosidase-like_sf"/>
</dbReference>
<dbReference type="Pfam" id="PF22422">
    <property type="entry name" value="MGH1-like_GH"/>
    <property type="match status" value="1"/>
</dbReference>
<dbReference type="OrthoDB" id="9781878at2"/>
<dbReference type="Gene3D" id="1.50.10.10">
    <property type="match status" value="1"/>
</dbReference>
<dbReference type="InterPro" id="IPR054491">
    <property type="entry name" value="MGH1-like_GH"/>
</dbReference>
<organism evidence="3 4">
    <name type="scientific">Jiangella alkaliphila</name>
    <dbReference type="NCBI Taxonomy" id="419479"/>
    <lineage>
        <taxon>Bacteria</taxon>
        <taxon>Bacillati</taxon>
        <taxon>Actinomycetota</taxon>
        <taxon>Actinomycetes</taxon>
        <taxon>Jiangellales</taxon>
        <taxon>Jiangellaceae</taxon>
        <taxon>Jiangella</taxon>
    </lineage>
</organism>
<sequence>MIAPASLQYLELQRSLSEGWNTWDTRSLLRHVRLPDGLGLTLGLHELYRGTSLQTVQIGRREEGAEEVALGPHAIRGDFSEVTVTWADLTIRVAAARTGDDLVLLVTPLDHRHRPGILTVGAGYLWNRDGVVRRDDGVLAATSGETVTPIHVTGEPIDDPYADVVGPYLAVELAELVGVSTGTPRTVEEIDEIVRQARAAHCPPPESVADEHREIVRDSIAWNTVYEPAGDRVVTTVSRLWNVGKRGGYALFCWDAFFNALLADVSSTELAYANAVEMCREVTPDGFVPNVAQGTGRKTFDGSQPPVGSMVCWELYLRHRDRWFLEEVFEVLLSWNRWWWKARHNGVMLSPGSTTFTPEYPSPQDIPRIGKHFGATCETGADDHPVLRDAGFDPATGLLDIDDVGLNAEYVMDCEALAQIAETLGRTAEAAEVIERGRAVARLVDERLWDDEGQIYRSHFTATGKPTAWLAPMSFFPLLAGIGLDGRAKAMADRYLQDPRQFGGPRALPSSPRSEPAPAPGEHSYWIGRAWPPINFLVFLGLRRAGLDAEATWLAERSGELILDDWRRNRHIHENYSSEHDRPCDAANSEPFHSWGALLSLTALAGLDAAGGFALTDGGDGLARHG</sequence>
<dbReference type="PANTHER" id="PTHR23403:SF1">
    <property type="entry name" value="TREHALASE"/>
    <property type="match status" value="1"/>
</dbReference>
<evidence type="ECO:0000256" key="1">
    <source>
        <dbReference type="SAM" id="MobiDB-lite"/>
    </source>
</evidence>
<dbReference type="AlphaFoldDB" id="A0A1H2KLL8"/>
<dbReference type="SUPFAM" id="SSF48208">
    <property type="entry name" value="Six-hairpin glycosidases"/>
    <property type="match status" value="1"/>
</dbReference>